<protein>
    <recommendedName>
        <fullName evidence="1">VLIG-type G domain-containing protein</fullName>
    </recommendedName>
</protein>
<dbReference type="PANTHER" id="PTHR22796:SF1">
    <property type="entry name" value="VWFA DOMAIN-CONTAINING PROTEIN"/>
    <property type="match status" value="1"/>
</dbReference>
<dbReference type="Pfam" id="PF01764">
    <property type="entry name" value="Lipase_3"/>
    <property type="match status" value="1"/>
</dbReference>
<evidence type="ECO:0000313" key="6">
    <source>
        <dbReference type="Proteomes" id="UP000663882"/>
    </source>
</evidence>
<accession>A0A815EEV9</accession>
<dbReference type="EMBL" id="CAJOAX010003257">
    <property type="protein sequence ID" value="CAF3844452.1"/>
    <property type="molecule type" value="Genomic_DNA"/>
</dbReference>
<dbReference type="GO" id="GO:0006629">
    <property type="term" value="P:lipid metabolic process"/>
    <property type="evidence" value="ECO:0007669"/>
    <property type="project" value="InterPro"/>
</dbReference>
<dbReference type="Gene3D" id="3.40.50.300">
    <property type="entry name" value="P-loop containing nucleotide triphosphate hydrolases"/>
    <property type="match status" value="1"/>
</dbReference>
<dbReference type="EMBL" id="CAJNOO010002986">
    <property type="protein sequence ID" value="CAF1310799.1"/>
    <property type="molecule type" value="Genomic_DNA"/>
</dbReference>
<dbReference type="InterPro" id="IPR029058">
    <property type="entry name" value="AB_hydrolase_fold"/>
</dbReference>
<dbReference type="InterPro" id="IPR030383">
    <property type="entry name" value="G_VLIG_dom"/>
</dbReference>
<dbReference type="SUPFAM" id="SSF52540">
    <property type="entry name" value="P-loop containing nucleoside triphosphate hydrolases"/>
    <property type="match status" value="1"/>
</dbReference>
<dbReference type="InterPro" id="IPR002921">
    <property type="entry name" value="Fungal_lipase-type"/>
</dbReference>
<dbReference type="Proteomes" id="UP000663823">
    <property type="component" value="Unassembled WGS sequence"/>
</dbReference>
<sequence length="1978" mass="230544">MYLEDGSLRFFTQYEKNYTFLLLSGLDHSSTENEHQRKKYYSKDTDNQSIEDTKTNFQYLEINWNQSYSEILHNIVDKFKINQDCSSTITFYLTFPSYPKQDLLSNFFKKFQTISNISSSSVNNNDNLFYRNGIDSSFLTFIDVLPLPIFQELLRQYANVRLVLCGHALGGTVAQLSTLHLLSKEVTLDYVKLRSISLGSLFFAKEETINFIKDHHLEKYFINIHHEMDAIPSLFNIAEMLTKLAIISDQEEATTSKWKIVQFFTFIWLSLTSHQLENHRIHLEHIIVWLCRSLTTQYQTIPQKICEPSVIRTTFDLLKKSINYVKPFLNEKHISKLIYQPIGIFNLITLQKYDQTWHLVNVGNVKALYEYLHQTLERLGGSERMFRSHSISSYVMHLHQCNKQKSSTHIQTLSHLIESFTDKAKPKTENSYSIIIPLPFRFFNHSSIHFRSGESYMSMIAVRPVFPSETSTTLETPFNNLKRKFLSAIKHRTNLAQLGSNIKQEIKNKKPSEMFSTYDICLSVYESYGIDARMELMKLQLDQRMLVPILVSKTDSFPLFFRSYIKTLSLVETSVLQPQENILAMDSKLLRIGFLSTIQGKIGGLPDLIQNIFQVSSLRQHIQGMGIKIKAQTVVETGYGFLPHSNSPLFYQPVILIHIIGEYRSLLSFLAQYVDALIIEYNEDDKNFSPFQYDRVLDSLRIRQLMLWKHTIDAESSEIIALDKPYMANQFEGSVSAVTASFQKHLLDMTLQPNIYLRSKTSFRPRLIDLIKDVELLTDDNIPILNTETLFENVNIAQLRKNDFQLQQSYQKEAENRLQLDDPALQLNTVRIQQLENNIHHERQIRSQIYQNVAKIPILKSYILLISESDDEMRYIQKRQFEFALAEYNEKTLVDLRKKKDLMFGKMNQVRKEIVMVKNNLKRLPELKEKEKQINEDYYKARKDFIDTSLVIEHFWREISHLYVANRLEYQEFPNLAAQHLIDGFPLELIDGDSMLLNLQWIQHVFDALDSKLIDELGRPARILVLSICGPQSSGKSFLLKTMYGIRIRSSVGACTRGINMMLVKVLYEDYDYILLLDTEGLRAPEFSSMPGAEVRDNTLATFAVLPADATILLNKGEINQALEDVLPIVLYLYATSSLSLQLGGQISSKLFFVYNQIDPSQPQKGMELLQDLTTRLHNVTDRIVQVVSTQQIPFYSFQQCRLDLNNLLNSDFRILSTNTNNPPINHPVHLFGEQSLSLRQWINQRVLNLTDDRQWKPQSLQDMAKYFETVSEMIRQAPHIASVSTSLEIWANNRLNNQIEKLKHNISSIYHTIQSEIENEAIIDYINSFETSNRSISSSTEIENRIEQNFKIVLEKMFNYKLEADKEIRKLIKETKREVDHWNDWKSFLEEKDKQSKKNLAAKIDREITNFDFYSKIEEKIRRDFIHQCNQMNCIDLTEEEKKRIFNDILENRITEAQEPYRRILDVSSDIKSIYNKTALIQDYKIFDEKDICYKNGSSKRSLMKNNELKQIPKDQTGIEKENHYHKINNERRKYNEALDQIKSMITDLATSANRYEPVLVTTILQKIYRVIDERQINVIDTTKDLHRASYCYLDHKLNELENKWNANNNRTKRLEERRGELWVFFQKVVEGIRGIKLFESMVYEKLTNSWQDGFIDRLVQDVAADVSKEKWIGNTGILQAYIDNEKLQILKEHGIQTLLQSISSATDFYDKCIKKFVQVHVDKYAREKWKIFYQDVMYVITKAGEETKNNSNDRLNVFIKTLRSSILPSLITSRLPNTVNRTEYGNVDEESNEIFDGVVKILKSAIPEKPLSLLKQNESEMVLNYIQQNAPGDAAKPRCNYACKLCGAPCFRHSGHHGHHDFHHQPAGLAGMHFTKTHFIVHETCHEALMRNRTFSITGDEGPFYSYTKLPNVLGYEVPISGSQRSMLGEYLMSKYHTEIAAYYHIKDNPTVPFAYTEHILEEIEDEIRRKMDAPW</sequence>
<evidence type="ECO:0000313" key="2">
    <source>
        <dbReference type="EMBL" id="CAF1310799.1"/>
    </source>
</evidence>
<name>A0A815EEV9_9BILA</name>
<dbReference type="PROSITE" id="PS51717">
    <property type="entry name" value="G_VLIG"/>
    <property type="match status" value="1"/>
</dbReference>
<comment type="caution">
    <text evidence="2">The sequence shown here is derived from an EMBL/GenBank/DDBJ whole genome shotgun (WGS) entry which is preliminary data.</text>
</comment>
<dbReference type="Proteomes" id="UP000663874">
    <property type="component" value="Unassembled WGS sequence"/>
</dbReference>
<dbReference type="OrthoDB" id="1597724at2759"/>
<proteinExistence type="predicted"/>
<dbReference type="SUPFAM" id="SSF53474">
    <property type="entry name" value="alpha/beta-Hydrolases"/>
    <property type="match status" value="1"/>
</dbReference>
<dbReference type="Pfam" id="PF25683">
    <property type="entry name" value="URGCP_GTPase"/>
    <property type="match status" value="1"/>
</dbReference>
<dbReference type="Gene3D" id="3.40.50.1820">
    <property type="entry name" value="alpha/beta hydrolase"/>
    <property type="match status" value="1"/>
</dbReference>
<dbReference type="Proteomes" id="UP000663882">
    <property type="component" value="Unassembled WGS sequence"/>
</dbReference>
<evidence type="ECO:0000313" key="3">
    <source>
        <dbReference type="EMBL" id="CAF1482882.1"/>
    </source>
</evidence>
<dbReference type="InterPro" id="IPR027417">
    <property type="entry name" value="P-loop_NTPase"/>
</dbReference>
<dbReference type="GO" id="GO:0005525">
    <property type="term" value="F:GTP binding"/>
    <property type="evidence" value="ECO:0007669"/>
    <property type="project" value="InterPro"/>
</dbReference>
<dbReference type="CDD" id="cd00741">
    <property type="entry name" value="Lipase"/>
    <property type="match status" value="1"/>
</dbReference>
<gene>
    <name evidence="5" type="ORF">FNK824_LOCUS28554</name>
    <name evidence="4" type="ORF">OTI717_LOCUS20785</name>
    <name evidence="2" type="ORF">RFH988_LOCUS30236</name>
    <name evidence="3" type="ORF">SEV965_LOCUS35191</name>
</gene>
<dbReference type="Proteomes" id="UP000663889">
    <property type="component" value="Unassembled WGS sequence"/>
</dbReference>
<dbReference type="EMBL" id="CAJOBE010007870">
    <property type="protein sequence ID" value="CAF4048087.1"/>
    <property type="molecule type" value="Genomic_DNA"/>
</dbReference>
<evidence type="ECO:0000313" key="4">
    <source>
        <dbReference type="EMBL" id="CAF3844452.1"/>
    </source>
</evidence>
<dbReference type="PANTHER" id="PTHR22796">
    <property type="entry name" value="URG4-RELATED"/>
    <property type="match status" value="1"/>
</dbReference>
<organism evidence="2 6">
    <name type="scientific">Rotaria sordida</name>
    <dbReference type="NCBI Taxonomy" id="392033"/>
    <lineage>
        <taxon>Eukaryota</taxon>
        <taxon>Metazoa</taxon>
        <taxon>Spiralia</taxon>
        <taxon>Gnathifera</taxon>
        <taxon>Rotifera</taxon>
        <taxon>Eurotatoria</taxon>
        <taxon>Bdelloidea</taxon>
        <taxon>Philodinida</taxon>
        <taxon>Philodinidae</taxon>
        <taxon>Rotaria</taxon>
    </lineage>
</organism>
<feature type="domain" description="VLIG-type G" evidence="1">
    <location>
        <begin position="1020"/>
        <end position="1131"/>
    </location>
</feature>
<dbReference type="EMBL" id="CAJNOU010005588">
    <property type="protein sequence ID" value="CAF1482882.1"/>
    <property type="molecule type" value="Genomic_DNA"/>
</dbReference>
<evidence type="ECO:0000259" key="1">
    <source>
        <dbReference type="PROSITE" id="PS51717"/>
    </source>
</evidence>
<reference evidence="2" key="1">
    <citation type="submission" date="2021-02" db="EMBL/GenBank/DDBJ databases">
        <authorList>
            <person name="Nowell W R."/>
        </authorList>
    </citation>
    <scope>NUCLEOTIDE SEQUENCE</scope>
</reference>
<evidence type="ECO:0000313" key="5">
    <source>
        <dbReference type="EMBL" id="CAF4048087.1"/>
    </source>
</evidence>